<feature type="transmembrane region" description="Helical" evidence="1">
    <location>
        <begin position="54"/>
        <end position="77"/>
    </location>
</feature>
<accession>A0A3N2BCA1</accession>
<gene>
    <name evidence="2" type="ORF">EDD31_1053</name>
</gene>
<name>A0A3N2BCA1_9MICO</name>
<dbReference type="EMBL" id="RKHK01000001">
    <property type="protein sequence ID" value="ROR72694.1"/>
    <property type="molecule type" value="Genomic_DNA"/>
</dbReference>
<keyword evidence="3" id="KW-1185">Reference proteome</keyword>
<dbReference type="AlphaFoldDB" id="A0A3N2BCA1"/>
<keyword evidence="1" id="KW-0472">Membrane</keyword>
<dbReference type="Proteomes" id="UP000280668">
    <property type="component" value="Unassembled WGS sequence"/>
</dbReference>
<evidence type="ECO:0000313" key="2">
    <source>
        <dbReference type="EMBL" id="ROR72694.1"/>
    </source>
</evidence>
<dbReference type="InterPro" id="IPR036465">
    <property type="entry name" value="vWFA_dom_sf"/>
</dbReference>
<keyword evidence="1" id="KW-0812">Transmembrane</keyword>
<dbReference type="RefSeq" id="WP_123303222.1">
    <property type="nucleotide sequence ID" value="NZ_RKHK01000001.1"/>
</dbReference>
<proteinExistence type="predicted"/>
<dbReference type="SUPFAM" id="SSF53300">
    <property type="entry name" value="vWA-like"/>
    <property type="match status" value="1"/>
</dbReference>
<dbReference type="OrthoDB" id="4623238at2"/>
<evidence type="ECO:0000256" key="1">
    <source>
        <dbReference type="SAM" id="Phobius"/>
    </source>
</evidence>
<organism evidence="2 3">
    <name type="scientific">Bogoriella caseilytica</name>
    <dbReference type="NCBI Taxonomy" id="56055"/>
    <lineage>
        <taxon>Bacteria</taxon>
        <taxon>Bacillati</taxon>
        <taxon>Actinomycetota</taxon>
        <taxon>Actinomycetes</taxon>
        <taxon>Micrococcales</taxon>
        <taxon>Bogoriellaceae</taxon>
        <taxon>Bogoriella</taxon>
    </lineage>
</organism>
<feature type="transmembrane region" description="Helical" evidence="1">
    <location>
        <begin position="6"/>
        <end position="24"/>
    </location>
</feature>
<sequence>MVTPWLWPLLILGVIAAGSLGYQLRRVAAQREVTYVANSAYLTELPEYRRRMGLLRGGLTVAGVCLVVVVVAASVLASRPVDRDLRNEELASRDIVLCLDVSGSMIEFGSQTAEALIDIVDHFEGERIALSIWNNASRLVFPLTDDYDMVQEELAYAAEALDFDPTSFIYDPDDYERLIHYLAGTVNYAILDGSLIGDGLANCIFEFDVADQERSRSVIFLTDNVAMGESTFALEEVYELASERDITIHGLYAAADEYATEATRAEFERLTLEHGGLFVEALNPASVAPVVEAIEEEQTVALEGNPTVVETDQPQRWFPWLPLGLAGFLLVVWRLRA</sequence>
<comment type="caution">
    <text evidence="2">The sequence shown here is derived from an EMBL/GenBank/DDBJ whole genome shotgun (WGS) entry which is preliminary data.</text>
</comment>
<evidence type="ECO:0000313" key="3">
    <source>
        <dbReference type="Proteomes" id="UP000280668"/>
    </source>
</evidence>
<protein>
    <submittedName>
        <fullName evidence="2">von Willebrand factor type A domain-containing protein</fullName>
    </submittedName>
</protein>
<keyword evidence="1" id="KW-1133">Transmembrane helix</keyword>
<reference evidence="2 3" key="1">
    <citation type="submission" date="2018-11" db="EMBL/GenBank/DDBJ databases">
        <title>Sequencing the genomes of 1000 actinobacteria strains.</title>
        <authorList>
            <person name="Klenk H.-P."/>
        </authorList>
    </citation>
    <scope>NUCLEOTIDE SEQUENCE [LARGE SCALE GENOMIC DNA]</scope>
    <source>
        <strain evidence="2 3">DSM 11294</strain>
    </source>
</reference>
<dbReference type="Gene3D" id="3.40.50.410">
    <property type="entry name" value="von Willebrand factor, type A domain"/>
    <property type="match status" value="1"/>
</dbReference>